<dbReference type="PROSITE" id="PS50156">
    <property type="entry name" value="SSD"/>
    <property type="match status" value="2"/>
</dbReference>
<evidence type="ECO:0000256" key="6">
    <source>
        <dbReference type="SAM" id="Phobius"/>
    </source>
</evidence>
<gene>
    <name evidence="8" type="ORF">A3G33_03625</name>
</gene>
<dbReference type="InterPro" id="IPR004869">
    <property type="entry name" value="MMPL_dom"/>
</dbReference>
<dbReference type="GO" id="GO:0005886">
    <property type="term" value="C:plasma membrane"/>
    <property type="evidence" value="ECO:0007669"/>
    <property type="project" value="UniProtKB-SubCell"/>
</dbReference>
<feature type="transmembrane region" description="Helical" evidence="6">
    <location>
        <begin position="343"/>
        <end position="366"/>
    </location>
</feature>
<proteinExistence type="predicted"/>
<evidence type="ECO:0000256" key="4">
    <source>
        <dbReference type="ARBA" id="ARBA00022989"/>
    </source>
</evidence>
<evidence type="ECO:0000313" key="8">
    <source>
        <dbReference type="EMBL" id="OGW99272.1"/>
    </source>
</evidence>
<comment type="subcellular location">
    <subcellularLocation>
        <location evidence="1">Cell membrane</location>
        <topology evidence="1">Multi-pass membrane protein</topology>
    </subcellularLocation>
</comment>
<keyword evidence="5 6" id="KW-0472">Membrane</keyword>
<feature type="transmembrane region" description="Helical" evidence="6">
    <location>
        <begin position="719"/>
        <end position="738"/>
    </location>
</feature>
<evidence type="ECO:0000259" key="7">
    <source>
        <dbReference type="PROSITE" id="PS50156"/>
    </source>
</evidence>
<reference evidence="8 9" key="1">
    <citation type="journal article" date="2016" name="Nat. Commun.">
        <title>Thousands of microbial genomes shed light on interconnected biogeochemical processes in an aquifer system.</title>
        <authorList>
            <person name="Anantharaman K."/>
            <person name="Brown C.T."/>
            <person name="Hug L.A."/>
            <person name="Sharon I."/>
            <person name="Castelle C.J."/>
            <person name="Probst A.J."/>
            <person name="Thomas B.C."/>
            <person name="Singh A."/>
            <person name="Wilkins M.J."/>
            <person name="Karaoz U."/>
            <person name="Brodie E.L."/>
            <person name="Williams K.H."/>
            <person name="Hubbard S.S."/>
            <person name="Banfield J.F."/>
        </authorList>
    </citation>
    <scope>NUCLEOTIDE SEQUENCE [LARGE SCALE GENOMIC DNA]</scope>
</reference>
<feature type="domain" description="SSD" evidence="7">
    <location>
        <begin position="629"/>
        <end position="769"/>
    </location>
</feature>
<feature type="transmembrane region" description="Helical" evidence="6">
    <location>
        <begin position="215"/>
        <end position="234"/>
    </location>
</feature>
<sequence length="780" mass="86207">MKLERLTQIVLGRPKLVIGLVVAISIFFIAQFPKITIDTDPKHMLPATSPVRQYNDKVEKDFVLHPDVIVLGVVNTDGIFNPKTLTYVKDLTNAVRQIPGVIVRDVDSLSTVENVFSKEGELVVKPALGDIPQTTEELAVLRKSILDNSLFVGRFISSDGKAIAIFIPIETGANGKEIADKIRTLLPKNSGLNRFYLAGDPVARDTFGTEMFRQMGLFSPIAGLVMCIALWFMFRNGIVIIANMAAAMISIIWSMGGLIGLGFPVHIMSSMAPVFLMAIATDSVHIFNEFAFRLSEGQDKRRAILETMKVVGPPVFYSDITTAVGFAALATVTIVPVKIFGLVVAFGTLVILLLSFTFIPALLMLIPEKHILKLASAHGKGEKFSPSLLRLGRFCVEKAKPILLVGIVLFIVAMTGLMRIHVNNNMVHWFKFNSEVRTADRIMNKYLGGTSTAYLIVQTKNEGAVGDSAFLRQIESLQRELEKDPLIGKTFSLADYIKRANLIMHDNVPPFNRIPDSKQEVGQYLFLLQSAAKPRHLDNVVDFSLKTANIIIQLKSWDADVMKSVIDRANSFFASHPLSEETNFKPAGIAYFNMVWNHEVLWGMVNSFLWGLILVLILLVFQTRSFLWGILSFLPLLFTIALIYGVVGLIGKDFDMPVAVLSTLSLGMAIDFAIHFVGRFHQRYKEAPRKPEGDGLASYSQSHLKEALIWTVARPGKGIFLNAILFALGFAVMAFSALTPYITVGVFMAAIMILSSVMSVIYLPALIQLGHRKLIKEGGV</sequence>
<comment type="caution">
    <text evidence="8">The sequence shown here is derived from an EMBL/GenBank/DDBJ whole genome shotgun (WGS) entry which is preliminary data.</text>
</comment>
<evidence type="ECO:0000313" key="9">
    <source>
        <dbReference type="Proteomes" id="UP000178187"/>
    </source>
</evidence>
<protein>
    <recommendedName>
        <fullName evidence="7">SSD domain-containing protein</fullName>
    </recommendedName>
</protein>
<dbReference type="Proteomes" id="UP000178187">
    <property type="component" value="Unassembled WGS sequence"/>
</dbReference>
<dbReference type="AlphaFoldDB" id="A0A1G1L285"/>
<dbReference type="InterPro" id="IPR000731">
    <property type="entry name" value="SSD"/>
</dbReference>
<dbReference type="SUPFAM" id="SSF82866">
    <property type="entry name" value="Multidrug efflux transporter AcrB transmembrane domain"/>
    <property type="match status" value="2"/>
</dbReference>
<accession>A0A1G1L285</accession>
<feature type="transmembrane region" description="Helical" evidence="6">
    <location>
        <begin position="12"/>
        <end position="32"/>
    </location>
</feature>
<feature type="transmembrane region" description="Helical" evidence="6">
    <location>
        <begin position="274"/>
        <end position="294"/>
    </location>
</feature>
<dbReference type="PANTHER" id="PTHR33406:SF13">
    <property type="entry name" value="MEMBRANE PROTEIN YDFJ"/>
    <property type="match status" value="1"/>
</dbReference>
<dbReference type="Gene3D" id="1.20.1640.10">
    <property type="entry name" value="Multidrug efflux transporter AcrB transmembrane domain"/>
    <property type="match status" value="2"/>
</dbReference>
<keyword evidence="4 6" id="KW-1133">Transmembrane helix</keyword>
<evidence type="ECO:0000256" key="2">
    <source>
        <dbReference type="ARBA" id="ARBA00022475"/>
    </source>
</evidence>
<evidence type="ECO:0000256" key="1">
    <source>
        <dbReference type="ARBA" id="ARBA00004651"/>
    </source>
</evidence>
<feature type="transmembrane region" description="Helical" evidence="6">
    <location>
        <begin position="600"/>
        <end position="621"/>
    </location>
</feature>
<feature type="transmembrane region" description="Helical" evidence="6">
    <location>
        <begin position="402"/>
        <end position="422"/>
    </location>
</feature>
<organism evidence="8 9">
    <name type="scientific">Candidatus Danuiimicrobium aquiferis</name>
    <dbReference type="NCBI Taxonomy" id="1801832"/>
    <lineage>
        <taxon>Bacteria</taxon>
        <taxon>Pseudomonadati</taxon>
        <taxon>Candidatus Omnitrophota</taxon>
        <taxon>Candidatus Danuiimicrobium</taxon>
    </lineage>
</organism>
<dbReference type="EMBL" id="MHFR01000011">
    <property type="protein sequence ID" value="OGW99272.1"/>
    <property type="molecule type" value="Genomic_DNA"/>
</dbReference>
<keyword evidence="2" id="KW-1003">Cell membrane</keyword>
<dbReference type="Pfam" id="PF03176">
    <property type="entry name" value="MMPL"/>
    <property type="match status" value="2"/>
</dbReference>
<feature type="domain" description="SSD" evidence="7">
    <location>
        <begin position="241"/>
        <end position="365"/>
    </location>
</feature>
<feature type="transmembrane region" description="Helical" evidence="6">
    <location>
        <begin position="656"/>
        <end position="677"/>
    </location>
</feature>
<evidence type="ECO:0000256" key="3">
    <source>
        <dbReference type="ARBA" id="ARBA00022692"/>
    </source>
</evidence>
<feature type="transmembrane region" description="Helical" evidence="6">
    <location>
        <begin position="628"/>
        <end position="650"/>
    </location>
</feature>
<feature type="transmembrane region" description="Helical" evidence="6">
    <location>
        <begin position="744"/>
        <end position="767"/>
    </location>
</feature>
<dbReference type="PANTHER" id="PTHR33406">
    <property type="entry name" value="MEMBRANE PROTEIN MJ1562-RELATED"/>
    <property type="match status" value="1"/>
</dbReference>
<dbReference type="InterPro" id="IPR050545">
    <property type="entry name" value="Mycobact_MmpL"/>
</dbReference>
<feature type="transmembrane region" description="Helical" evidence="6">
    <location>
        <begin position="315"/>
        <end position="337"/>
    </location>
</feature>
<keyword evidence="3 6" id="KW-0812">Transmembrane</keyword>
<evidence type="ECO:0000256" key="5">
    <source>
        <dbReference type="ARBA" id="ARBA00023136"/>
    </source>
</evidence>
<feature type="transmembrane region" description="Helical" evidence="6">
    <location>
        <begin position="246"/>
        <end position="268"/>
    </location>
</feature>
<name>A0A1G1L285_9BACT</name>